<feature type="transmembrane region" description="Helical" evidence="2">
    <location>
        <begin position="160"/>
        <end position="177"/>
    </location>
</feature>
<keyword evidence="2" id="KW-0472">Membrane</keyword>
<keyword evidence="2" id="KW-0812">Transmembrane</keyword>
<feature type="chain" id="PRO_5046294650" description="DUF4184 family protein" evidence="3">
    <location>
        <begin position="23"/>
        <end position="324"/>
    </location>
</feature>
<evidence type="ECO:0000256" key="3">
    <source>
        <dbReference type="SAM" id="SignalP"/>
    </source>
</evidence>
<evidence type="ECO:0000256" key="2">
    <source>
        <dbReference type="SAM" id="Phobius"/>
    </source>
</evidence>
<dbReference type="Pfam" id="PF13803">
    <property type="entry name" value="DUF4184"/>
    <property type="match status" value="1"/>
</dbReference>
<dbReference type="InterPro" id="IPR025238">
    <property type="entry name" value="DUF4184"/>
</dbReference>
<feature type="transmembrane region" description="Helical" evidence="2">
    <location>
        <begin position="206"/>
        <end position="223"/>
    </location>
</feature>
<evidence type="ECO:0000313" key="4">
    <source>
        <dbReference type="EMBL" id="GAA2041408.1"/>
    </source>
</evidence>
<evidence type="ECO:0008006" key="6">
    <source>
        <dbReference type="Google" id="ProtNLM"/>
    </source>
</evidence>
<name>A0ABN2UVY9_9ACTN</name>
<evidence type="ECO:0000256" key="1">
    <source>
        <dbReference type="SAM" id="MobiDB-lite"/>
    </source>
</evidence>
<feature type="transmembrane region" description="Helical" evidence="2">
    <location>
        <begin position="279"/>
        <end position="297"/>
    </location>
</feature>
<evidence type="ECO:0000313" key="5">
    <source>
        <dbReference type="Proteomes" id="UP001403094"/>
    </source>
</evidence>
<dbReference type="Proteomes" id="UP001403094">
    <property type="component" value="Unassembled WGS sequence"/>
</dbReference>
<accession>A0ABN2UVY9</accession>
<keyword evidence="5" id="KW-1185">Reference proteome</keyword>
<reference evidence="4 5" key="1">
    <citation type="journal article" date="2019" name="Int. J. Syst. Evol. Microbiol.">
        <title>The Global Catalogue of Microorganisms (GCM) 10K type strain sequencing project: providing services to taxonomists for standard genome sequencing and annotation.</title>
        <authorList>
            <consortium name="The Broad Institute Genomics Platform"/>
            <consortium name="The Broad Institute Genome Sequencing Center for Infectious Disease"/>
            <person name="Wu L."/>
            <person name="Ma J."/>
        </authorList>
    </citation>
    <scope>NUCLEOTIDE SEQUENCE [LARGE SCALE GENOMIC DNA]</scope>
    <source>
        <strain evidence="4 5">JCM 14549</strain>
    </source>
</reference>
<comment type="caution">
    <text evidence="4">The sequence shown here is derived from an EMBL/GenBank/DDBJ whole genome shotgun (WGS) entry which is preliminary data.</text>
</comment>
<keyword evidence="2" id="KW-1133">Transmembrane helix</keyword>
<proteinExistence type="predicted"/>
<feature type="transmembrane region" description="Helical" evidence="2">
    <location>
        <begin position="64"/>
        <end position="92"/>
    </location>
</feature>
<feature type="transmembrane region" description="Helical" evidence="2">
    <location>
        <begin position="113"/>
        <end position="133"/>
    </location>
</feature>
<dbReference type="RefSeq" id="WP_346069385.1">
    <property type="nucleotide sequence ID" value="NZ_BAAANQ010000001.1"/>
</dbReference>
<feature type="region of interest" description="Disordered" evidence="1">
    <location>
        <begin position="303"/>
        <end position="324"/>
    </location>
</feature>
<dbReference type="EMBL" id="BAAANQ010000001">
    <property type="protein sequence ID" value="GAA2041408.1"/>
    <property type="molecule type" value="Genomic_DNA"/>
</dbReference>
<sequence length="324" mass="34128">MPFTLAHPAAVLPLLRHPFVPAALVAGALAPDAPYYLAVLGIAERGPHQWYGPLLNTSTTHHPLLGLAASLPAALALYLLLRLLRAPFLALLPARLRPRGPAHPVPAGAGARVRWAALLLLSALIGIATHVLWDALTHGDSFLVDGVPALATDTAGGLPLYRLLQLLSTVAGLALIGRHLWRRHRWAAAGDDRCGVRPLPPARRRAVLALLALATVLGVAQGARADLDAHRYTVEVDYEHPVTRVHDDGGTETTYPTTTVRAPWGTFAEGVLTGAAKRGGAALGTALVLYAGAWHAGRLIQRRRTGPAGGNAAAPPPRDSVTPR</sequence>
<gene>
    <name evidence="4" type="ORF">GCM10009757_03870</name>
</gene>
<feature type="signal peptide" evidence="3">
    <location>
        <begin position="1"/>
        <end position="22"/>
    </location>
</feature>
<keyword evidence="3" id="KW-0732">Signal</keyword>
<protein>
    <recommendedName>
        <fullName evidence="6">DUF4184 family protein</fullName>
    </recommendedName>
</protein>
<organism evidence="4 5">
    <name type="scientific">Streptomyces cheonanensis</name>
    <dbReference type="NCBI Taxonomy" id="312720"/>
    <lineage>
        <taxon>Bacteria</taxon>
        <taxon>Bacillati</taxon>
        <taxon>Actinomycetota</taxon>
        <taxon>Actinomycetes</taxon>
        <taxon>Kitasatosporales</taxon>
        <taxon>Streptomycetaceae</taxon>
        <taxon>Streptomyces</taxon>
    </lineage>
</organism>